<sequence length="512" mass="59568">MNHKTLPNYVFVEILNYLARAINNRMVQYKLIEKISLVSKEWRFKILPRINFSHVFFYITNNKRIEELQALLNRGVRSAFIRINPRAEMKSVEPLHLKHFQNLKLPKNFNASRVDIIAYFGDTTITTPHIFIKEILDIFKKIDVLDLENYNSTTQNLSPNFFGDIRKLEFTNCCITAQDVNDIIEKTKCISLVLRSTPSYSIITDDSKQYLMDDIYKYCETNKTMESLSVYNFYWRGSFGVGLSLINNNTTLTELNLTNLHGDIPNIKINNNTIKKFYYDNRTSLQFIRRWDSPSALQSINFGLLEEQDIALVGRNFRSLNSVSVCGDTPVDVIIDLIRLNNPFERFHIDTGDNINFKNHNELVNALLQNNKLKYLHFSITLPPDALCAFIKSQHPTIRSLKANIESSTLVQATEVLKYNTTLEKLEFTFEKDSTSERQTIVMDTVIEIIKHNLNLVSLDCLYFDAELQNSQLDQLIQFIDLNPYLIRFSIYKNNKIPKVLQTFLANKLIDF</sequence>
<keyword evidence="2" id="KW-1185">Reference proteome</keyword>
<name>A0A151ZAG6_TIELA</name>
<evidence type="ECO:0008006" key="3">
    <source>
        <dbReference type="Google" id="ProtNLM"/>
    </source>
</evidence>
<dbReference type="SUPFAM" id="SSF52047">
    <property type="entry name" value="RNI-like"/>
    <property type="match status" value="1"/>
</dbReference>
<dbReference type="AlphaFoldDB" id="A0A151ZAG6"/>
<organism evidence="1 2">
    <name type="scientific">Tieghemostelium lacteum</name>
    <name type="common">Slime mold</name>
    <name type="synonym">Dictyostelium lacteum</name>
    <dbReference type="NCBI Taxonomy" id="361077"/>
    <lineage>
        <taxon>Eukaryota</taxon>
        <taxon>Amoebozoa</taxon>
        <taxon>Evosea</taxon>
        <taxon>Eumycetozoa</taxon>
        <taxon>Dictyostelia</taxon>
        <taxon>Dictyosteliales</taxon>
        <taxon>Raperosteliaceae</taxon>
        <taxon>Tieghemostelium</taxon>
    </lineage>
</organism>
<evidence type="ECO:0000313" key="2">
    <source>
        <dbReference type="Proteomes" id="UP000076078"/>
    </source>
</evidence>
<dbReference type="EMBL" id="LODT01000035">
    <property type="protein sequence ID" value="KYQ90930.1"/>
    <property type="molecule type" value="Genomic_DNA"/>
</dbReference>
<dbReference type="Proteomes" id="UP000076078">
    <property type="component" value="Unassembled WGS sequence"/>
</dbReference>
<dbReference type="InParanoid" id="A0A151ZAG6"/>
<reference evidence="1 2" key="1">
    <citation type="submission" date="2015-12" db="EMBL/GenBank/DDBJ databases">
        <title>Dictyostelia acquired genes for synthesis and detection of signals that induce cell-type specialization by lateral gene transfer from prokaryotes.</title>
        <authorList>
            <person name="Gloeckner G."/>
            <person name="Schaap P."/>
        </authorList>
    </citation>
    <scope>NUCLEOTIDE SEQUENCE [LARGE SCALE GENOMIC DNA]</scope>
    <source>
        <strain evidence="1 2">TK</strain>
    </source>
</reference>
<evidence type="ECO:0000313" key="1">
    <source>
        <dbReference type="EMBL" id="KYQ90930.1"/>
    </source>
</evidence>
<comment type="caution">
    <text evidence="1">The sequence shown here is derived from an EMBL/GenBank/DDBJ whole genome shotgun (WGS) entry which is preliminary data.</text>
</comment>
<protein>
    <recommendedName>
        <fullName evidence="3">F-box domain-containing protein</fullName>
    </recommendedName>
</protein>
<proteinExistence type="predicted"/>
<accession>A0A151ZAG6</accession>
<gene>
    <name evidence="1" type="ORF">DLAC_07806</name>
</gene>